<dbReference type="InterPro" id="IPR000182">
    <property type="entry name" value="GNAT_dom"/>
</dbReference>
<proteinExistence type="predicted"/>
<keyword evidence="2" id="KW-0012">Acyltransferase</keyword>
<comment type="caution">
    <text evidence="2">The sequence shown here is derived from an EMBL/GenBank/DDBJ whole genome shotgun (WGS) entry which is preliminary data.</text>
</comment>
<protein>
    <submittedName>
        <fullName evidence="2">GNAT family N-acetyltransferase</fullName>
        <ecNumber evidence="2">2.3.-.-</ecNumber>
    </submittedName>
</protein>
<dbReference type="PANTHER" id="PTHR43233:SF1">
    <property type="entry name" value="FAMILY N-ACETYLTRANSFERASE, PUTATIVE (AFU_ORTHOLOGUE AFUA_6G03350)-RELATED"/>
    <property type="match status" value="1"/>
</dbReference>
<dbReference type="Proteomes" id="UP001596549">
    <property type="component" value="Unassembled WGS sequence"/>
</dbReference>
<sequence length="165" mass="19161">MWRRGDGYVISMNKDDLDRDVIHQFLSEESYWAQGIERHVVEVMIENTPLCYGVYHEELLEDGTTVRQQVGLARVVTDFVRFSWLADVFILPEHRGKELSKWLLSCVLEHPQLKGTRFGLSTDDAHGLYEQFGFKPIDKPENRLERPLDWGAIRAAYSYGGEQDN</sequence>
<feature type="domain" description="N-acetyltransferase" evidence="1">
    <location>
        <begin position="12"/>
        <end position="160"/>
    </location>
</feature>
<evidence type="ECO:0000259" key="1">
    <source>
        <dbReference type="PROSITE" id="PS51186"/>
    </source>
</evidence>
<evidence type="ECO:0000313" key="2">
    <source>
        <dbReference type="EMBL" id="MFC7372993.1"/>
    </source>
</evidence>
<dbReference type="EMBL" id="JBHTCP010000049">
    <property type="protein sequence ID" value="MFC7372993.1"/>
    <property type="molecule type" value="Genomic_DNA"/>
</dbReference>
<keyword evidence="3" id="KW-1185">Reference proteome</keyword>
<dbReference type="SUPFAM" id="SSF55729">
    <property type="entry name" value="Acyl-CoA N-acyltransferases (Nat)"/>
    <property type="match status" value="1"/>
</dbReference>
<gene>
    <name evidence="2" type="ORF">ACFQPF_15240</name>
</gene>
<accession>A0ABW2NUS6</accession>
<organism evidence="2 3">
    <name type="scientific">Fictibacillus iocasae</name>
    <dbReference type="NCBI Taxonomy" id="2715437"/>
    <lineage>
        <taxon>Bacteria</taxon>
        <taxon>Bacillati</taxon>
        <taxon>Bacillota</taxon>
        <taxon>Bacilli</taxon>
        <taxon>Bacillales</taxon>
        <taxon>Fictibacillaceae</taxon>
        <taxon>Fictibacillus</taxon>
    </lineage>
</organism>
<evidence type="ECO:0000313" key="3">
    <source>
        <dbReference type="Proteomes" id="UP001596549"/>
    </source>
</evidence>
<dbReference type="PROSITE" id="PS51186">
    <property type="entry name" value="GNAT"/>
    <property type="match status" value="1"/>
</dbReference>
<name>A0ABW2NUS6_9BACL</name>
<dbReference type="Gene3D" id="3.40.630.30">
    <property type="match status" value="1"/>
</dbReference>
<dbReference type="RefSeq" id="WP_379750559.1">
    <property type="nucleotide sequence ID" value="NZ_JBHTCP010000049.1"/>
</dbReference>
<dbReference type="InterPro" id="IPR053144">
    <property type="entry name" value="Acetyltransferase_Butenolide"/>
</dbReference>
<reference evidence="3" key="1">
    <citation type="journal article" date="2019" name="Int. J. Syst. Evol. Microbiol.">
        <title>The Global Catalogue of Microorganisms (GCM) 10K type strain sequencing project: providing services to taxonomists for standard genome sequencing and annotation.</title>
        <authorList>
            <consortium name="The Broad Institute Genomics Platform"/>
            <consortium name="The Broad Institute Genome Sequencing Center for Infectious Disease"/>
            <person name="Wu L."/>
            <person name="Ma J."/>
        </authorList>
    </citation>
    <scope>NUCLEOTIDE SEQUENCE [LARGE SCALE GENOMIC DNA]</scope>
    <source>
        <strain evidence="3">NBRC 106396</strain>
    </source>
</reference>
<dbReference type="PANTHER" id="PTHR43233">
    <property type="entry name" value="FAMILY N-ACETYLTRANSFERASE, PUTATIVE (AFU_ORTHOLOGUE AFUA_6G03350)-RELATED"/>
    <property type="match status" value="1"/>
</dbReference>
<dbReference type="EC" id="2.3.-.-" evidence="2"/>
<dbReference type="GO" id="GO:0016746">
    <property type="term" value="F:acyltransferase activity"/>
    <property type="evidence" value="ECO:0007669"/>
    <property type="project" value="UniProtKB-KW"/>
</dbReference>
<dbReference type="InterPro" id="IPR016181">
    <property type="entry name" value="Acyl_CoA_acyltransferase"/>
</dbReference>
<dbReference type="Pfam" id="PF13508">
    <property type="entry name" value="Acetyltransf_7"/>
    <property type="match status" value="1"/>
</dbReference>
<keyword evidence="2" id="KW-0808">Transferase</keyword>